<feature type="transmembrane region" description="Helical" evidence="7">
    <location>
        <begin position="21"/>
        <end position="41"/>
    </location>
</feature>
<keyword evidence="4 7" id="KW-1133">Transmembrane helix</keyword>
<feature type="transmembrane region" description="Helical" evidence="7">
    <location>
        <begin position="269"/>
        <end position="292"/>
    </location>
</feature>
<dbReference type="Pfam" id="PF02687">
    <property type="entry name" value="FtsX"/>
    <property type="match status" value="1"/>
</dbReference>
<feature type="transmembrane region" description="Helical" evidence="7">
    <location>
        <begin position="312"/>
        <end position="334"/>
    </location>
</feature>
<evidence type="ECO:0000313" key="10">
    <source>
        <dbReference type="Proteomes" id="UP000323594"/>
    </source>
</evidence>
<keyword evidence="5 7" id="KW-0472">Membrane</keyword>
<evidence type="ECO:0000256" key="7">
    <source>
        <dbReference type="SAM" id="Phobius"/>
    </source>
</evidence>
<comment type="subcellular location">
    <subcellularLocation>
        <location evidence="1">Cell membrane</location>
        <topology evidence="1">Multi-pass membrane protein</topology>
    </subcellularLocation>
</comment>
<dbReference type="InterPro" id="IPR050250">
    <property type="entry name" value="Macrolide_Exporter_MacB"/>
</dbReference>
<feature type="transmembrane region" description="Helical" evidence="7">
    <location>
        <begin position="362"/>
        <end position="389"/>
    </location>
</feature>
<dbReference type="GO" id="GO:0022857">
    <property type="term" value="F:transmembrane transporter activity"/>
    <property type="evidence" value="ECO:0007669"/>
    <property type="project" value="TreeGrafter"/>
</dbReference>
<evidence type="ECO:0000256" key="4">
    <source>
        <dbReference type="ARBA" id="ARBA00022989"/>
    </source>
</evidence>
<keyword evidence="3 7" id="KW-0812">Transmembrane</keyword>
<evidence type="ECO:0000256" key="6">
    <source>
        <dbReference type="ARBA" id="ARBA00038076"/>
    </source>
</evidence>
<protein>
    <submittedName>
        <fullName evidence="9">FtsX-like permease family protein</fullName>
    </submittedName>
</protein>
<evidence type="ECO:0000259" key="8">
    <source>
        <dbReference type="Pfam" id="PF02687"/>
    </source>
</evidence>
<evidence type="ECO:0000256" key="2">
    <source>
        <dbReference type="ARBA" id="ARBA00022475"/>
    </source>
</evidence>
<gene>
    <name evidence="9" type="ORF">FUT82_03770</name>
</gene>
<proteinExistence type="inferred from homology"/>
<dbReference type="Proteomes" id="UP000323594">
    <property type="component" value="Chromosome"/>
</dbReference>
<comment type="similarity">
    <text evidence="6">Belongs to the ABC-4 integral membrane protein family.</text>
</comment>
<organism evidence="9 10">
    <name type="scientific">Treponema phagedenis</name>
    <dbReference type="NCBI Taxonomy" id="162"/>
    <lineage>
        <taxon>Bacteria</taxon>
        <taxon>Pseudomonadati</taxon>
        <taxon>Spirochaetota</taxon>
        <taxon>Spirochaetia</taxon>
        <taxon>Spirochaetales</taxon>
        <taxon>Treponemataceae</taxon>
        <taxon>Treponema</taxon>
    </lineage>
</organism>
<sequence>MKMFLIKSAWDNITFNKKRNTFSILLIAIASASILLFQGYVEYSKQGMALGFIQKSGNIQIRVKGPHDTFQKDANLLTAKDILQLREFCAQLPEITDIDAVLEFNGIIGTEKNSSIFWGAAYDKPHAVGITAGTPVFADDRAVVLGELLFEELEMDLDNTENFVNIMTTTITGDIATASFDVNGYLATGNFQTDSGLVITSRKAVLDLFELEDSANYLRLFLKNDKDLEKVEKGIQEFFIKHNLNFETANWKQLNPEWEKITGLNTVQFSVVSVILCVLIFVSLTQSLSASFMERIGEFGTMEAIGLKKSSVILLLLVESCMLSLFGIALGVLLSQFGNVITTALKIELVPPGYTKAYALNFYIDLTAIVITQSFIFITCLIAVVYPIYTVKKYSSMNLINYNGA</sequence>
<dbReference type="GO" id="GO:0005886">
    <property type="term" value="C:plasma membrane"/>
    <property type="evidence" value="ECO:0007669"/>
    <property type="project" value="UniProtKB-SubCell"/>
</dbReference>
<evidence type="ECO:0000313" key="9">
    <source>
        <dbReference type="EMBL" id="QEJ97191.1"/>
    </source>
</evidence>
<accession>A0AAE6IS03</accession>
<dbReference type="PANTHER" id="PTHR30572">
    <property type="entry name" value="MEMBRANE COMPONENT OF TRANSPORTER-RELATED"/>
    <property type="match status" value="1"/>
</dbReference>
<reference evidence="9 10" key="1">
    <citation type="submission" date="2019-08" db="EMBL/GenBank/DDBJ databases">
        <authorList>
            <person name="Kuhnert P."/>
        </authorList>
    </citation>
    <scope>NUCLEOTIDE SEQUENCE [LARGE SCALE GENOMIC DNA]</scope>
    <source>
        <strain evidence="9 10">B36.5</strain>
    </source>
</reference>
<dbReference type="InterPro" id="IPR003838">
    <property type="entry name" value="ABC3_permease_C"/>
</dbReference>
<evidence type="ECO:0000256" key="3">
    <source>
        <dbReference type="ARBA" id="ARBA00022692"/>
    </source>
</evidence>
<dbReference type="AlphaFoldDB" id="A0AAE6IS03"/>
<feature type="domain" description="ABC3 transporter permease C-terminal" evidence="8">
    <location>
        <begin position="271"/>
        <end position="394"/>
    </location>
</feature>
<name>A0AAE6IS03_TREPH</name>
<keyword evidence="2" id="KW-1003">Cell membrane</keyword>
<dbReference type="PANTHER" id="PTHR30572:SF4">
    <property type="entry name" value="ABC TRANSPORTER PERMEASE YTRF"/>
    <property type="match status" value="1"/>
</dbReference>
<evidence type="ECO:0000256" key="5">
    <source>
        <dbReference type="ARBA" id="ARBA00023136"/>
    </source>
</evidence>
<dbReference type="EMBL" id="CP042817">
    <property type="protein sequence ID" value="QEJ97191.1"/>
    <property type="molecule type" value="Genomic_DNA"/>
</dbReference>
<evidence type="ECO:0000256" key="1">
    <source>
        <dbReference type="ARBA" id="ARBA00004651"/>
    </source>
</evidence>